<dbReference type="EMBL" id="CAJOBI010003675">
    <property type="protein sequence ID" value="CAF3977094.1"/>
    <property type="molecule type" value="Genomic_DNA"/>
</dbReference>
<dbReference type="EMBL" id="CAJNOW010015340">
    <property type="protein sequence ID" value="CAF1641150.1"/>
    <property type="molecule type" value="Genomic_DNA"/>
</dbReference>
<dbReference type="Proteomes" id="UP000676336">
    <property type="component" value="Unassembled WGS sequence"/>
</dbReference>
<dbReference type="Proteomes" id="UP000663824">
    <property type="component" value="Unassembled WGS sequence"/>
</dbReference>
<evidence type="ECO:0000313" key="7">
    <source>
        <dbReference type="Proteomes" id="UP000663834"/>
    </source>
</evidence>
<dbReference type="OrthoDB" id="9980476at2759"/>
<dbReference type="Proteomes" id="UP000663855">
    <property type="component" value="Unassembled WGS sequence"/>
</dbReference>
<reference evidence="2" key="1">
    <citation type="submission" date="2021-02" db="EMBL/GenBank/DDBJ databases">
        <authorList>
            <person name="Nowell W R."/>
        </authorList>
    </citation>
    <scope>NUCLEOTIDE SEQUENCE</scope>
</reference>
<dbReference type="Proteomes" id="UP000663834">
    <property type="component" value="Unassembled WGS sequence"/>
</dbReference>
<evidence type="ECO:0000313" key="5">
    <source>
        <dbReference type="EMBL" id="CAF4016288.1"/>
    </source>
</evidence>
<dbReference type="EMBL" id="CAJOBJ010004941">
    <property type="protein sequence ID" value="CAF4016288.1"/>
    <property type="molecule type" value="Genomic_DNA"/>
</dbReference>
<protein>
    <submittedName>
        <fullName evidence="2">Uncharacterized protein</fullName>
    </submittedName>
</protein>
<proteinExistence type="predicted"/>
<evidence type="ECO:0000313" key="3">
    <source>
        <dbReference type="EMBL" id="CAF2253905.1"/>
    </source>
</evidence>
<evidence type="ECO:0000313" key="2">
    <source>
        <dbReference type="EMBL" id="CAF1641150.1"/>
    </source>
</evidence>
<evidence type="ECO:0000313" key="6">
    <source>
        <dbReference type="EMBL" id="CAF4279661.1"/>
    </source>
</evidence>
<dbReference type="Proteomes" id="UP000681720">
    <property type="component" value="Unassembled WGS sequence"/>
</dbReference>
<gene>
    <name evidence="6" type="ORF">BYL167_LOCUS26651</name>
    <name evidence="1" type="ORF">CJN711_LOCUS27809</name>
    <name evidence="5" type="ORF">GIL414_LOCUS12602</name>
    <name evidence="2" type="ORF">KQP761_LOCUS28092</name>
    <name evidence="3" type="ORF">MBJ925_LOCUS38057</name>
    <name evidence="4" type="ORF">SMN809_LOCUS10648</name>
</gene>
<comment type="caution">
    <text evidence="2">The sequence shown here is derived from an EMBL/GenBank/DDBJ whole genome shotgun (WGS) entry which is preliminary data.</text>
</comment>
<organism evidence="2 7">
    <name type="scientific">Rotaria magnacalcarata</name>
    <dbReference type="NCBI Taxonomy" id="392030"/>
    <lineage>
        <taxon>Eukaryota</taxon>
        <taxon>Metazoa</taxon>
        <taxon>Spiralia</taxon>
        <taxon>Gnathifera</taxon>
        <taxon>Rotifera</taxon>
        <taxon>Eurotatoria</taxon>
        <taxon>Bdelloidea</taxon>
        <taxon>Philodinida</taxon>
        <taxon>Philodinidae</taxon>
        <taxon>Rotaria</taxon>
    </lineage>
</organism>
<sequence>MYEVDFDLQISNLREEAYLSAENIGRVQISRVVILDGVRQLLINRFMRDRLHLNVDIGHMSLCNIGPGNLDFLPNPNLYESLQDVVLRQYQGDKWEGYYYVTPIFVPNLPWDIVLGSNHFYRLGVEWNSEMKQLVPLTIQRPIFRPRVFPSRHERRATQDFLRQLL</sequence>
<dbReference type="AlphaFoldDB" id="A0A816DNR3"/>
<dbReference type="EMBL" id="CAJNRE010021242">
    <property type="protein sequence ID" value="CAF2253905.1"/>
    <property type="molecule type" value="Genomic_DNA"/>
</dbReference>
<dbReference type="EMBL" id="CAJOBH010031494">
    <property type="protein sequence ID" value="CAF4279661.1"/>
    <property type="molecule type" value="Genomic_DNA"/>
</dbReference>
<dbReference type="Proteomes" id="UP000681967">
    <property type="component" value="Unassembled WGS sequence"/>
</dbReference>
<evidence type="ECO:0000313" key="4">
    <source>
        <dbReference type="EMBL" id="CAF3977094.1"/>
    </source>
</evidence>
<evidence type="ECO:0000313" key="1">
    <source>
        <dbReference type="EMBL" id="CAF1510929.1"/>
    </source>
</evidence>
<name>A0A816DNR3_9BILA</name>
<accession>A0A816DNR3</accession>
<dbReference type="EMBL" id="CAJNOV010013141">
    <property type="protein sequence ID" value="CAF1510929.1"/>
    <property type="molecule type" value="Genomic_DNA"/>
</dbReference>